<comment type="caution">
    <text evidence="11">The sequence shown here is derived from an EMBL/GenBank/DDBJ whole genome shotgun (WGS) entry which is preliminary data.</text>
</comment>
<dbReference type="Gene3D" id="1.10.760.10">
    <property type="entry name" value="Cytochrome c-like domain"/>
    <property type="match status" value="2"/>
</dbReference>
<keyword evidence="3 7" id="KW-0479">Metal-binding</keyword>
<proteinExistence type="predicted"/>
<dbReference type="SUPFAM" id="SSF46626">
    <property type="entry name" value="Cytochrome c"/>
    <property type="match status" value="2"/>
</dbReference>
<feature type="signal peptide" evidence="9">
    <location>
        <begin position="1"/>
        <end position="30"/>
    </location>
</feature>
<protein>
    <recommendedName>
        <fullName evidence="10">Cytochrome c domain-containing protein</fullName>
    </recommendedName>
</protein>
<dbReference type="EMBL" id="JAHDYS010000018">
    <property type="protein sequence ID" value="MBT1073207.1"/>
    <property type="molecule type" value="Genomic_DNA"/>
</dbReference>
<keyword evidence="2 7" id="KW-0349">Heme</keyword>
<keyword evidence="5" id="KW-0560">Oxidoreductase</keyword>
<evidence type="ECO:0000256" key="2">
    <source>
        <dbReference type="ARBA" id="ARBA00022617"/>
    </source>
</evidence>
<dbReference type="InterPro" id="IPR004852">
    <property type="entry name" value="Di-haem_cyt_c_peroxidsae"/>
</dbReference>
<evidence type="ECO:0000313" key="11">
    <source>
        <dbReference type="EMBL" id="MBT1073207.1"/>
    </source>
</evidence>
<keyword evidence="12" id="KW-1185">Reference proteome</keyword>
<evidence type="ECO:0000256" key="8">
    <source>
        <dbReference type="SAM" id="MobiDB-lite"/>
    </source>
</evidence>
<evidence type="ECO:0000256" key="7">
    <source>
        <dbReference type="PROSITE-ProRule" id="PRU00433"/>
    </source>
</evidence>
<feature type="domain" description="Cytochrome c" evidence="10">
    <location>
        <begin position="414"/>
        <end position="603"/>
    </location>
</feature>
<evidence type="ECO:0000256" key="9">
    <source>
        <dbReference type="SAM" id="SignalP"/>
    </source>
</evidence>
<evidence type="ECO:0000259" key="10">
    <source>
        <dbReference type="PROSITE" id="PS51007"/>
    </source>
</evidence>
<keyword evidence="6 7" id="KW-0408">Iron</keyword>
<dbReference type="RefSeq" id="WP_214301015.1">
    <property type="nucleotide sequence ID" value="NZ_JAHDYS010000018.1"/>
</dbReference>
<feature type="domain" description="Cytochrome c" evidence="10">
    <location>
        <begin position="55"/>
        <end position="200"/>
    </location>
</feature>
<gene>
    <name evidence="11" type="ORF">KJB30_15540</name>
</gene>
<evidence type="ECO:0000256" key="3">
    <source>
        <dbReference type="ARBA" id="ARBA00022723"/>
    </source>
</evidence>
<sequence length="698" mass="75058">MKTENTVYRLSRRAIALGLALNLLTSPAMAALVSLKSVTVPKPANLAKYVVDEGAAIRLGKALFWDMQLGSDGLTACATCHFHAGTDNRAKNTLGPDSSGLFANGKGVNKTASSSDFPFVSFTDPEDRTTARTVVSTDGIGSQGVNRTLFKGVRSGNPVEDGRHSRSPVFSSQGRNVRQVTGRNSPSVINSVYNFANFYDGRANHFFNGVNPFGYQDINARIVRNVNGSLIEHDLSLLENRLDNASLASQAVGPPLSDSEMSWQGRSFPDIARKMLSLRPLAKQQVSSSDSVLGGVVHLSGRGLSSSYSDMIKAAFKAEYWDNTSQSVTFSSAGKVLGKATPDSSGKAPVNPGKMNFKKTSLTVAPSASGGYSQMEANFAFFFGMAIMLYEATLVSDDTPFDRFVSGDPAALTARQQQGLNLFQSAATACTACHIGAEFTAVSISNTKNILEPSVIEVMPMGDGNLANYDIGFYNIGVTPTAADLGRGGNDPFGLPLSFTRQFLNRSSMPFAADFLAQPGCITTPLSDPPRICPPVAVPPVVTRAAVNGAFKTPGLRNIELTGPYFHNGSMVTLRQVVDFYIRGGNFHDENLADLDPFVDGIPALKNKEEEQIALIDFLLALTDERVRWERAPFDHPQLLVPNGHQQKISGDPRRTRILSDNLAEVPAVGRNGRSQAQGPLKPFLDTSINGDPNFHFN</sequence>
<dbReference type="Pfam" id="PF03150">
    <property type="entry name" value="CCP_MauG"/>
    <property type="match status" value="1"/>
</dbReference>
<reference evidence="11 12" key="1">
    <citation type="submission" date="2021-05" db="EMBL/GenBank/DDBJ databases">
        <title>The draft genome of Geobacter chapellei DSM 13688.</title>
        <authorList>
            <person name="Xu Z."/>
            <person name="Masuda Y."/>
            <person name="Itoh H."/>
            <person name="Senoo K."/>
        </authorList>
    </citation>
    <scope>NUCLEOTIDE SEQUENCE [LARGE SCALE GENOMIC DNA]</scope>
    <source>
        <strain evidence="11 12">DSM 13688</strain>
    </source>
</reference>
<dbReference type="InterPro" id="IPR036909">
    <property type="entry name" value="Cyt_c-like_dom_sf"/>
</dbReference>
<dbReference type="PROSITE" id="PS51007">
    <property type="entry name" value="CYTC"/>
    <property type="match status" value="2"/>
</dbReference>
<comment type="subcellular location">
    <subcellularLocation>
        <location evidence="1">Cell envelope</location>
    </subcellularLocation>
</comment>
<dbReference type="InterPro" id="IPR051395">
    <property type="entry name" value="Cytochrome_c_Peroxidase/MauG"/>
</dbReference>
<accession>A0ABS5UC07</accession>
<name>A0ABS5UC07_9BACT</name>
<feature type="region of interest" description="Disordered" evidence="8">
    <location>
        <begin position="153"/>
        <end position="181"/>
    </location>
</feature>
<dbReference type="Proteomes" id="UP000784128">
    <property type="component" value="Unassembled WGS sequence"/>
</dbReference>
<organism evidence="11 12">
    <name type="scientific">Pelotalea chapellei</name>
    <dbReference type="NCBI Taxonomy" id="44671"/>
    <lineage>
        <taxon>Bacteria</taxon>
        <taxon>Pseudomonadati</taxon>
        <taxon>Thermodesulfobacteriota</taxon>
        <taxon>Desulfuromonadia</taxon>
        <taxon>Geobacterales</taxon>
        <taxon>Geobacteraceae</taxon>
        <taxon>Pelotalea</taxon>
    </lineage>
</organism>
<evidence type="ECO:0000256" key="6">
    <source>
        <dbReference type="ARBA" id="ARBA00023004"/>
    </source>
</evidence>
<dbReference type="PANTHER" id="PTHR30600">
    <property type="entry name" value="CYTOCHROME C PEROXIDASE-RELATED"/>
    <property type="match status" value="1"/>
</dbReference>
<evidence type="ECO:0000313" key="12">
    <source>
        <dbReference type="Proteomes" id="UP000784128"/>
    </source>
</evidence>
<dbReference type="PANTHER" id="PTHR30600:SF10">
    <property type="entry name" value="BLL6722 PROTEIN"/>
    <property type="match status" value="1"/>
</dbReference>
<evidence type="ECO:0000256" key="1">
    <source>
        <dbReference type="ARBA" id="ARBA00004196"/>
    </source>
</evidence>
<feature type="compositionally biased region" description="Polar residues" evidence="8">
    <location>
        <begin position="168"/>
        <end position="181"/>
    </location>
</feature>
<keyword evidence="4 9" id="KW-0732">Signal</keyword>
<feature type="compositionally biased region" description="Polar residues" evidence="8">
    <location>
        <begin position="687"/>
        <end position="698"/>
    </location>
</feature>
<feature type="region of interest" description="Disordered" evidence="8">
    <location>
        <begin position="668"/>
        <end position="698"/>
    </location>
</feature>
<evidence type="ECO:0000256" key="5">
    <source>
        <dbReference type="ARBA" id="ARBA00023002"/>
    </source>
</evidence>
<feature type="chain" id="PRO_5047527149" description="Cytochrome c domain-containing protein" evidence="9">
    <location>
        <begin position="31"/>
        <end position="698"/>
    </location>
</feature>
<evidence type="ECO:0000256" key="4">
    <source>
        <dbReference type="ARBA" id="ARBA00022729"/>
    </source>
</evidence>
<dbReference type="InterPro" id="IPR009056">
    <property type="entry name" value="Cyt_c-like_dom"/>
</dbReference>